<evidence type="ECO:0000259" key="2">
    <source>
        <dbReference type="Pfam" id="PF07007"/>
    </source>
</evidence>
<evidence type="ECO:0000313" key="4">
    <source>
        <dbReference type="Proteomes" id="UP000285023"/>
    </source>
</evidence>
<proteinExistence type="predicted"/>
<dbReference type="PANTHER" id="PTHR39176:SF1">
    <property type="entry name" value="PERIPLASMIC PROTEIN"/>
    <property type="match status" value="1"/>
</dbReference>
<sequence length="127" mass="14238">MKIYGQFLAALGSAAIWSASPVSAEMYNAEYRQCADGPTADILECLQARSERWDKQLNVNFRNALQRAEGPQKAALRQAQRAWIEYRDANCEAYGARQGSLRLIEAAECIRSMTAERASELQNFAMN</sequence>
<gene>
    <name evidence="3" type="ORF">D3M59_10490</name>
</gene>
<name>A0A418PYA7_9SPHN</name>
<evidence type="ECO:0000313" key="3">
    <source>
        <dbReference type="EMBL" id="RIX26978.1"/>
    </source>
</evidence>
<dbReference type="Pfam" id="PF07007">
    <property type="entry name" value="LprI"/>
    <property type="match status" value="1"/>
</dbReference>
<dbReference type="EMBL" id="QXTF01000004">
    <property type="protein sequence ID" value="RIX26978.1"/>
    <property type="molecule type" value="Genomic_DNA"/>
</dbReference>
<dbReference type="Gene3D" id="1.20.1270.180">
    <property type="match status" value="1"/>
</dbReference>
<keyword evidence="1" id="KW-0732">Signal</keyword>
<feature type="domain" description="Lysozyme inhibitor LprI-like N-terminal" evidence="2">
    <location>
        <begin position="37"/>
        <end position="121"/>
    </location>
</feature>
<evidence type="ECO:0000256" key="1">
    <source>
        <dbReference type="SAM" id="SignalP"/>
    </source>
</evidence>
<feature type="signal peptide" evidence="1">
    <location>
        <begin position="1"/>
        <end position="24"/>
    </location>
</feature>
<dbReference type="PANTHER" id="PTHR39176">
    <property type="entry name" value="PERIPLASMIC PROTEIN-RELATED"/>
    <property type="match status" value="1"/>
</dbReference>
<comment type="caution">
    <text evidence="3">The sequence shown here is derived from an EMBL/GenBank/DDBJ whole genome shotgun (WGS) entry which is preliminary data.</text>
</comment>
<keyword evidence="4" id="KW-1185">Reference proteome</keyword>
<dbReference type="Proteomes" id="UP000285023">
    <property type="component" value="Unassembled WGS sequence"/>
</dbReference>
<reference evidence="3 4" key="1">
    <citation type="submission" date="2018-09" db="EMBL/GenBank/DDBJ databases">
        <title>Sphingomonas sp. DAC4.</title>
        <authorList>
            <person name="Seo T."/>
        </authorList>
    </citation>
    <scope>NUCLEOTIDE SEQUENCE [LARGE SCALE GENOMIC DNA]</scope>
    <source>
        <strain evidence="3 4">DAC4</strain>
    </source>
</reference>
<accession>A0A418PYA7</accession>
<protein>
    <submittedName>
        <fullName evidence="3">DUF1311 domain-containing protein</fullName>
    </submittedName>
</protein>
<dbReference type="InterPro" id="IPR009739">
    <property type="entry name" value="LprI-like_N"/>
</dbReference>
<dbReference type="AlphaFoldDB" id="A0A418PYA7"/>
<feature type="chain" id="PRO_5018985242" evidence="1">
    <location>
        <begin position="25"/>
        <end position="127"/>
    </location>
</feature>
<dbReference type="RefSeq" id="WP_119533634.1">
    <property type="nucleotide sequence ID" value="NZ_QXTF01000004.1"/>
</dbReference>
<dbReference type="OrthoDB" id="7340239at2"/>
<organism evidence="3 4">
    <name type="scientific">Sphingomonas edaphi</name>
    <dbReference type="NCBI Taxonomy" id="2315689"/>
    <lineage>
        <taxon>Bacteria</taxon>
        <taxon>Pseudomonadati</taxon>
        <taxon>Pseudomonadota</taxon>
        <taxon>Alphaproteobacteria</taxon>
        <taxon>Sphingomonadales</taxon>
        <taxon>Sphingomonadaceae</taxon>
        <taxon>Sphingomonas</taxon>
    </lineage>
</organism>